<feature type="region of interest" description="Disordered" evidence="1">
    <location>
        <begin position="73"/>
        <end position="97"/>
    </location>
</feature>
<protein>
    <submittedName>
        <fullName evidence="2">Uncharacterized protein</fullName>
    </submittedName>
</protein>
<dbReference type="AlphaFoldDB" id="A0AAD4DGX9"/>
<comment type="caution">
    <text evidence="2">The sequence shown here is derived from an EMBL/GenBank/DDBJ whole genome shotgun (WGS) entry which is preliminary data.</text>
</comment>
<accession>A0AAD4DGX9</accession>
<organism evidence="2 3">
    <name type="scientific">Linnemannia exigua</name>
    <dbReference type="NCBI Taxonomy" id="604196"/>
    <lineage>
        <taxon>Eukaryota</taxon>
        <taxon>Fungi</taxon>
        <taxon>Fungi incertae sedis</taxon>
        <taxon>Mucoromycota</taxon>
        <taxon>Mortierellomycotina</taxon>
        <taxon>Mortierellomycetes</taxon>
        <taxon>Mortierellales</taxon>
        <taxon>Mortierellaceae</taxon>
        <taxon>Linnemannia</taxon>
    </lineage>
</organism>
<evidence type="ECO:0000313" key="3">
    <source>
        <dbReference type="Proteomes" id="UP001194580"/>
    </source>
</evidence>
<keyword evidence="3" id="KW-1185">Reference proteome</keyword>
<gene>
    <name evidence="2" type="ORF">BGZ95_005343</name>
</gene>
<sequence>MSVQRNKQTHNVNNRMHRINYQMRNIKTNNPDTITNVPSSSTSTVQSAEIQEATQLKSQMSALVSLTSALHITRSGPDSGLRGRREGGGGGGGKGVEAQSAQDITMPMSQLSALVSMISAMNITRPDSDFSPGFGSDSGLEGGSGLGVSGQGGYGVRGRRGDVVDRSYVATVKSISSGIDTVAAMIQGAIDLNLTLQRRLHLQPHQPLYRSAPGSGPGVISIEIDTGMDFDNEDSKDEDENEDISLIKIMTKTMGEYGRFLKMIAKDLRITAEALAEATNIYYNHNVGGDNSDNGNKHKHTVNLLLKQFLEESGSFERMFVEYTDVMRPHMARWN</sequence>
<dbReference type="Proteomes" id="UP001194580">
    <property type="component" value="Unassembled WGS sequence"/>
</dbReference>
<evidence type="ECO:0000256" key="1">
    <source>
        <dbReference type="SAM" id="MobiDB-lite"/>
    </source>
</evidence>
<dbReference type="EMBL" id="JAAAIL010000247">
    <property type="protein sequence ID" value="KAG0277794.1"/>
    <property type="molecule type" value="Genomic_DNA"/>
</dbReference>
<evidence type="ECO:0000313" key="2">
    <source>
        <dbReference type="EMBL" id="KAG0277794.1"/>
    </source>
</evidence>
<name>A0AAD4DGX9_9FUNG</name>
<proteinExistence type="predicted"/>
<reference evidence="2" key="1">
    <citation type="journal article" date="2020" name="Fungal Divers.">
        <title>Resolving the Mortierellaceae phylogeny through synthesis of multi-gene phylogenetics and phylogenomics.</title>
        <authorList>
            <person name="Vandepol N."/>
            <person name="Liber J."/>
            <person name="Desiro A."/>
            <person name="Na H."/>
            <person name="Kennedy M."/>
            <person name="Barry K."/>
            <person name="Grigoriev I.V."/>
            <person name="Miller A.N."/>
            <person name="O'Donnell K."/>
            <person name="Stajich J.E."/>
            <person name="Bonito G."/>
        </authorList>
    </citation>
    <scope>NUCLEOTIDE SEQUENCE</scope>
    <source>
        <strain evidence="2">NRRL 28262</strain>
    </source>
</reference>